<dbReference type="EMBL" id="FN654692">
    <property type="protein sequence ID" value="CBY35885.1"/>
    <property type="molecule type" value="Genomic_DNA"/>
</dbReference>
<name>E4YK74_OIKDI</name>
<dbReference type="SUPFAM" id="SSF54695">
    <property type="entry name" value="POZ domain"/>
    <property type="match status" value="1"/>
</dbReference>
<evidence type="ECO:0008006" key="2">
    <source>
        <dbReference type="Google" id="ProtNLM"/>
    </source>
</evidence>
<sequence length="114" mass="13130">MTDSFKRKMNFCPICHKETEKVLHIGFFFSWKQLFDKRATSFRMSKERTGPVDREHTANVMKSLHALRSQDIATDVTLHCKDGEFRAHSVVLLTSPIAEKVKARNSEIVDLSYG</sequence>
<organism evidence="1">
    <name type="scientific">Oikopleura dioica</name>
    <name type="common">Tunicate</name>
    <dbReference type="NCBI Taxonomy" id="34765"/>
    <lineage>
        <taxon>Eukaryota</taxon>
        <taxon>Metazoa</taxon>
        <taxon>Chordata</taxon>
        <taxon>Tunicata</taxon>
        <taxon>Appendicularia</taxon>
        <taxon>Copelata</taxon>
        <taxon>Oikopleuridae</taxon>
        <taxon>Oikopleura</taxon>
    </lineage>
</organism>
<dbReference type="InterPro" id="IPR011333">
    <property type="entry name" value="SKP1/BTB/POZ_sf"/>
</dbReference>
<protein>
    <recommendedName>
        <fullName evidence="2">BTB domain-containing protein</fullName>
    </recommendedName>
</protein>
<dbReference type="Gene3D" id="3.30.710.10">
    <property type="entry name" value="Potassium Channel Kv1.1, Chain A"/>
    <property type="match status" value="1"/>
</dbReference>
<evidence type="ECO:0000313" key="1">
    <source>
        <dbReference type="EMBL" id="CBY35885.1"/>
    </source>
</evidence>
<dbReference type="AlphaFoldDB" id="E4YK74"/>
<gene>
    <name evidence="1" type="ORF">GSOID_T00028357001</name>
</gene>
<accession>E4YK74</accession>
<reference evidence="1" key="1">
    <citation type="journal article" date="2010" name="Science">
        <title>Plasticity of animal genome architecture unmasked by rapid evolution of a pelagic tunicate.</title>
        <authorList>
            <person name="Denoeud F."/>
            <person name="Henriet S."/>
            <person name="Mungpakdee S."/>
            <person name="Aury J.M."/>
            <person name="Da Silva C."/>
            <person name="Brinkmann H."/>
            <person name="Mikhaleva J."/>
            <person name="Olsen L.C."/>
            <person name="Jubin C."/>
            <person name="Canestro C."/>
            <person name="Bouquet J.M."/>
            <person name="Danks G."/>
            <person name="Poulain J."/>
            <person name="Campsteijn C."/>
            <person name="Adamski M."/>
            <person name="Cross I."/>
            <person name="Yadetie F."/>
            <person name="Muffato M."/>
            <person name="Louis A."/>
            <person name="Butcher S."/>
            <person name="Tsagkogeorga G."/>
            <person name="Konrad A."/>
            <person name="Singh S."/>
            <person name="Jensen M.F."/>
            <person name="Cong E.H."/>
            <person name="Eikeseth-Otteraa H."/>
            <person name="Noel B."/>
            <person name="Anthouard V."/>
            <person name="Porcel B.M."/>
            <person name="Kachouri-Lafond R."/>
            <person name="Nishino A."/>
            <person name="Ugolini M."/>
            <person name="Chourrout P."/>
            <person name="Nishida H."/>
            <person name="Aasland R."/>
            <person name="Huzurbazar S."/>
            <person name="Westhof E."/>
            <person name="Delsuc F."/>
            <person name="Lehrach H."/>
            <person name="Reinhardt R."/>
            <person name="Weissenbach J."/>
            <person name="Roy S.W."/>
            <person name="Artiguenave F."/>
            <person name="Postlethwait J.H."/>
            <person name="Manak J.R."/>
            <person name="Thompson E.M."/>
            <person name="Jaillon O."/>
            <person name="Du Pasquier L."/>
            <person name="Boudinot P."/>
            <person name="Liberles D.A."/>
            <person name="Volff J.N."/>
            <person name="Philippe H."/>
            <person name="Lenhard B."/>
            <person name="Roest Crollius H."/>
            <person name="Wincker P."/>
            <person name="Chourrout D."/>
        </authorList>
    </citation>
    <scope>NUCLEOTIDE SEQUENCE [LARGE SCALE GENOMIC DNA]</scope>
</reference>
<dbReference type="Proteomes" id="UP000011014">
    <property type="component" value="Unassembled WGS sequence"/>
</dbReference>
<proteinExistence type="predicted"/>